<feature type="domain" description="Lactate racemase C-terminal" evidence="2">
    <location>
        <begin position="269"/>
        <end position="357"/>
    </location>
</feature>
<dbReference type="Pfam" id="PF09861">
    <property type="entry name" value="Lar_N"/>
    <property type="match status" value="1"/>
</dbReference>
<dbReference type="Proteomes" id="UP000279422">
    <property type="component" value="Unassembled WGS sequence"/>
</dbReference>
<dbReference type="InterPro" id="IPR048068">
    <property type="entry name" value="LarA-like"/>
</dbReference>
<dbReference type="PANTHER" id="PTHR33171">
    <property type="entry name" value="LAR_N DOMAIN-CONTAINING PROTEIN"/>
    <property type="match status" value="1"/>
</dbReference>
<proteinExistence type="predicted"/>
<dbReference type="PANTHER" id="PTHR33171:SF17">
    <property type="entry name" value="LARA-LIKE N-TERMINAL DOMAIN-CONTAINING PROTEIN"/>
    <property type="match status" value="1"/>
</dbReference>
<dbReference type="Pfam" id="PF21113">
    <property type="entry name" value="LarA_C"/>
    <property type="match status" value="1"/>
</dbReference>
<protein>
    <submittedName>
        <fullName evidence="3">Nickel-dependent lactate racemase</fullName>
    </submittedName>
</protein>
<evidence type="ECO:0000313" key="3">
    <source>
        <dbReference type="EMBL" id="RLE10224.1"/>
    </source>
</evidence>
<evidence type="ECO:0000259" key="2">
    <source>
        <dbReference type="Pfam" id="PF21113"/>
    </source>
</evidence>
<dbReference type="Gene3D" id="3.90.226.30">
    <property type="match status" value="1"/>
</dbReference>
<feature type="domain" description="LarA-like N-terminal" evidence="1">
    <location>
        <begin position="7"/>
        <end position="202"/>
    </location>
</feature>
<dbReference type="Gene3D" id="3.40.50.11440">
    <property type="match status" value="1"/>
</dbReference>
<dbReference type="InterPro" id="IPR043166">
    <property type="entry name" value="LarA-like_C"/>
</dbReference>
<dbReference type="NCBIfam" id="NF033504">
    <property type="entry name" value="Ni_dep_LarA"/>
    <property type="match status" value="1"/>
</dbReference>
<organism evidence="3 4">
    <name type="scientific">Aerophobetes bacterium</name>
    <dbReference type="NCBI Taxonomy" id="2030807"/>
    <lineage>
        <taxon>Bacteria</taxon>
        <taxon>Candidatus Aerophobota</taxon>
    </lineage>
</organism>
<dbReference type="InterPro" id="IPR047926">
    <property type="entry name" value="Ni_dep_LarA"/>
</dbReference>
<gene>
    <name evidence="3" type="primary">larA</name>
    <name evidence="3" type="ORF">DRJ00_02180</name>
</gene>
<dbReference type="GO" id="GO:0050043">
    <property type="term" value="F:lactate racemase activity"/>
    <property type="evidence" value="ECO:0007669"/>
    <property type="project" value="InterPro"/>
</dbReference>
<accession>A0A497E643</accession>
<name>A0A497E643_UNCAE</name>
<evidence type="ECO:0000259" key="1">
    <source>
        <dbReference type="Pfam" id="PF09861"/>
    </source>
</evidence>
<dbReference type="InterPro" id="IPR048520">
    <property type="entry name" value="LarA_C"/>
</dbReference>
<dbReference type="InterPro" id="IPR018657">
    <property type="entry name" value="LarA-like_N"/>
</dbReference>
<dbReference type="EMBL" id="QMPZ01000014">
    <property type="protein sequence ID" value="RLE10224.1"/>
    <property type="molecule type" value="Genomic_DNA"/>
</dbReference>
<reference evidence="3 4" key="1">
    <citation type="submission" date="2018-06" db="EMBL/GenBank/DDBJ databases">
        <title>Extensive metabolic versatility and redundancy in microbially diverse, dynamic hydrothermal sediments.</title>
        <authorList>
            <person name="Dombrowski N."/>
            <person name="Teske A."/>
            <person name="Baker B.J."/>
        </authorList>
    </citation>
    <scope>NUCLEOTIDE SEQUENCE [LARGE SCALE GENOMIC DNA]</scope>
    <source>
        <strain evidence="3">B47_G16</strain>
    </source>
</reference>
<dbReference type="AlphaFoldDB" id="A0A497E643"/>
<sequence length="446" mass="50124">MKVPPYCDVLHMDHVPALENPKREIENALSNPIGSRPIEEIVSSHKRPPSKLSVAIAVSDNTRPVPYSGKRKDGILLPLLMRLKRAGIKERNVKIIVATGTHLPTSRHWKEQAFGEFITSRYRIIDHDCTSPDLSFIGNIEGISVKVNRHFLEADVHIITGLVEPHFMAGLSGGRKAVCPGLVNFEAIQLFHGTKFLDSPQATNLVLDDNPCHNFALKVARKARVDFSVNVVLNGEMRLAGVFAGDLEKAHLEAARKVKRYSLIPVEQEYDIVLTHGGKVAVNHYQAAKAAYGASPIIKKGGLVILVAHNSDKEPVGKDDYKRVMRILKERGPGKFSEFIKRKDWEFVPDQWQAQKWDQFFKKIGSFDRLIYCTTNIAPADLKKLPGKSGYDFIRGKDVRIEEMVQNAIFYAVDEMRQKVKKPKMALIKEGPYAVPVLKKALRENK</sequence>
<evidence type="ECO:0000313" key="4">
    <source>
        <dbReference type="Proteomes" id="UP000279422"/>
    </source>
</evidence>
<comment type="caution">
    <text evidence="3">The sequence shown here is derived from an EMBL/GenBank/DDBJ whole genome shotgun (WGS) entry which is preliminary data.</text>
</comment>